<dbReference type="Proteomes" id="UP000053989">
    <property type="component" value="Unassembled WGS sequence"/>
</dbReference>
<evidence type="ECO:0000313" key="2">
    <source>
        <dbReference type="EMBL" id="KIM56510.1"/>
    </source>
</evidence>
<reference evidence="2 3" key="1">
    <citation type="submission" date="2014-04" db="EMBL/GenBank/DDBJ databases">
        <authorList>
            <consortium name="DOE Joint Genome Institute"/>
            <person name="Kuo A."/>
            <person name="Kohler A."/>
            <person name="Nagy L.G."/>
            <person name="Floudas D."/>
            <person name="Copeland A."/>
            <person name="Barry K.W."/>
            <person name="Cichocki N."/>
            <person name="Veneault-Fourrey C."/>
            <person name="LaButti K."/>
            <person name="Lindquist E.A."/>
            <person name="Lipzen A."/>
            <person name="Lundell T."/>
            <person name="Morin E."/>
            <person name="Murat C."/>
            <person name="Sun H."/>
            <person name="Tunlid A."/>
            <person name="Henrissat B."/>
            <person name="Grigoriev I.V."/>
            <person name="Hibbett D.S."/>
            <person name="Martin F."/>
            <person name="Nordberg H.P."/>
            <person name="Cantor M.N."/>
            <person name="Hua S.X."/>
        </authorList>
    </citation>
    <scope>NUCLEOTIDE SEQUENCE [LARGE SCALE GENOMIC DNA]</scope>
    <source>
        <strain evidence="2 3">Foug A</strain>
    </source>
</reference>
<dbReference type="AlphaFoldDB" id="A0A0C3D6V4"/>
<name>A0A0C3D6V4_9AGAM</name>
<dbReference type="InParanoid" id="A0A0C3D6V4"/>
<feature type="non-terminal residue" evidence="2">
    <location>
        <position position="261"/>
    </location>
</feature>
<dbReference type="PANTHER" id="PTHR10622:SF10">
    <property type="entry name" value="HET DOMAIN-CONTAINING PROTEIN"/>
    <property type="match status" value="1"/>
</dbReference>
<keyword evidence="3" id="KW-1185">Reference proteome</keyword>
<organism evidence="2 3">
    <name type="scientific">Scleroderma citrinum Foug A</name>
    <dbReference type="NCBI Taxonomy" id="1036808"/>
    <lineage>
        <taxon>Eukaryota</taxon>
        <taxon>Fungi</taxon>
        <taxon>Dikarya</taxon>
        <taxon>Basidiomycota</taxon>
        <taxon>Agaricomycotina</taxon>
        <taxon>Agaricomycetes</taxon>
        <taxon>Agaricomycetidae</taxon>
        <taxon>Boletales</taxon>
        <taxon>Sclerodermatineae</taxon>
        <taxon>Sclerodermataceae</taxon>
        <taxon>Scleroderma</taxon>
    </lineage>
</organism>
<gene>
    <name evidence="2" type="ORF">SCLCIDRAFT_132543</name>
</gene>
<dbReference type="HOGENOM" id="CLU_000288_138_0_1"/>
<sequence>MHLINVKAFLERERLIRRGKRVDRRAKVLEFGDDEVTKYAILSHRWIEQEVDYNEVVKLAKMDEEERSEIRQRDGYRKILRSCEQAKKDKYKWLWADTCCIDKRSSTELSEAINSMYRWYKNSRICYAYLHDVPGSLFPTAQWFSRGWTLQEMIAPKDVQFFNKNWHPIGNKRSLARTLSHITRVPQHILKEGLSSNRPCVAQIISWAANQTTTRVEDRAYSLMGLLDVNMPMLYGEGKKAFHRLQLEIIRTSNNHSIFAW</sequence>
<dbReference type="Pfam" id="PF06985">
    <property type="entry name" value="HET"/>
    <property type="match status" value="1"/>
</dbReference>
<reference evidence="3" key="2">
    <citation type="submission" date="2015-01" db="EMBL/GenBank/DDBJ databases">
        <title>Evolutionary Origins and Diversification of the Mycorrhizal Mutualists.</title>
        <authorList>
            <consortium name="DOE Joint Genome Institute"/>
            <consortium name="Mycorrhizal Genomics Consortium"/>
            <person name="Kohler A."/>
            <person name="Kuo A."/>
            <person name="Nagy L.G."/>
            <person name="Floudas D."/>
            <person name="Copeland A."/>
            <person name="Barry K.W."/>
            <person name="Cichocki N."/>
            <person name="Veneault-Fourrey C."/>
            <person name="LaButti K."/>
            <person name="Lindquist E.A."/>
            <person name="Lipzen A."/>
            <person name="Lundell T."/>
            <person name="Morin E."/>
            <person name="Murat C."/>
            <person name="Riley R."/>
            <person name="Ohm R."/>
            <person name="Sun H."/>
            <person name="Tunlid A."/>
            <person name="Henrissat B."/>
            <person name="Grigoriev I.V."/>
            <person name="Hibbett D.S."/>
            <person name="Martin F."/>
        </authorList>
    </citation>
    <scope>NUCLEOTIDE SEQUENCE [LARGE SCALE GENOMIC DNA]</scope>
    <source>
        <strain evidence="3">Foug A</strain>
    </source>
</reference>
<evidence type="ECO:0000259" key="1">
    <source>
        <dbReference type="Pfam" id="PF06985"/>
    </source>
</evidence>
<evidence type="ECO:0000313" key="3">
    <source>
        <dbReference type="Proteomes" id="UP000053989"/>
    </source>
</evidence>
<accession>A0A0C3D6V4</accession>
<dbReference type="PANTHER" id="PTHR10622">
    <property type="entry name" value="HET DOMAIN-CONTAINING PROTEIN"/>
    <property type="match status" value="1"/>
</dbReference>
<dbReference type="STRING" id="1036808.A0A0C3D6V4"/>
<feature type="domain" description="Heterokaryon incompatibility" evidence="1">
    <location>
        <begin position="39"/>
        <end position="131"/>
    </location>
</feature>
<dbReference type="EMBL" id="KN822115">
    <property type="protein sequence ID" value="KIM56510.1"/>
    <property type="molecule type" value="Genomic_DNA"/>
</dbReference>
<dbReference type="OrthoDB" id="674604at2759"/>
<dbReference type="InterPro" id="IPR010730">
    <property type="entry name" value="HET"/>
</dbReference>
<proteinExistence type="predicted"/>
<protein>
    <recommendedName>
        <fullName evidence="1">Heterokaryon incompatibility domain-containing protein</fullName>
    </recommendedName>
</protein>